<dbReference type="Proteomes" id="UP001271007">
    <property type="component" value="Unassembled WGS sequence"/>
</dbReference>
<protein>
    <submittedName>
        <fullName evidence="2">Uncharacterized protein</fullName>
    </submittedName>
</protein>
<feature type="compositionally biased region" description="Polar residues" evidence="1">
    <location>
        <begin position="67"/>
        <end position="76"/>
    </location>
</feature>
<evidence type="ECO:0000313" key="3">
    <source>
        <dbReference type="Proteomes" id="UP001271007"/>
    </source>
</evidence>
<feature type="compositionally biased region" description="Pro residues" evidence="1">
    <location>
        <begin position="1088"/>
        <end position="1100"/>
    </location>
</feature>
<feature type="compositionally biased region" description="Polar residues" evidence="1">
    <location>
        <begin position="577"/>
        <end position="593"/>
    </location>
</feature>
<feature type="region of interest" description="Disordered" evidence="1">
    <location>
        <begin position="1065"/>
        <end position="1176"/>
    </location>
</feature>
<name>A0AAJ0GD96_9PEZI</name>
<gene>
    <name evidence="2" type="ORF">LTR09_006855</name>
</gene>
<feature type="region of interest" description="Disordered" evidence="1">
    <location>
        <begin position="664"/>
        <end position="706"/>
    </location>
</feature>
<feature type="compositionally biased region" description="Basic and acidic residues" evidence="1">
    <location>
        <begin position="1120"/>
        <end position="1141"/>
    </location>
</feature>
<dbReference type="EMBL" id="JAWDJX010000023">
    <property type="protein sequence ID" value="KAK3051901.1"/>
    <property type="molecule type" value="Genomic_DNA"/>
</dbReference>
<proteinExistence type="predicted"/>
<feature type="region of interest" description="Disordered" evidence="1">
    <location>
        <begin position="264"/>
        <end position="285"/>
    </location>
</feature>
<reference evidence="2" key="1">
    <citation type="submission" date="2023-04" db="EMBL/GenBank/DDBJ databases">
        <title>Black Yeasts Isolated from many extreme environments.</title>
        <authorList>
            <person name="Coleine C."/>
            <person name="Stajich J.E."/>
            <person name="Selbmann L."/>
        </authorList>
    </citation>
    <scope>NUCLEOTIDE SEQUENCE</scope>
    <source>
        <strain evidence="2">CCFEE 5312</strain>
    </source>
</reference>
<keyword evidence="3" id="KW-1185">Reference proteome</keyword>
<accession>A0AAJ0GD96</accession>
<feature type="region of interest" description="Disordered" evidence="1">
    <location>
        <begin position="36"/>
        <end position="100"/>
    </location>
</feature>
<feature type="compositionally biased region" description="Low complexity" evidence="1">
    <location>
        <begin position="819"/>
        <end position="841"/>
    </location>
</feature>
<evidence type="ECO:0000313" key="2">
    <source>
        <dbReference type="EMBL" id="KAK3051901.1"/>
    </source>
</evidence>
<comment type="caution">
    <text evidence="2">The sequence shown here is derived from an EMBL/GenBank/DDBJ whole genome shotgun (WGS) entry which is preliminary data.</text>
</comment>
<feature type="compositionally biased region" description="Basic and acidic residues" evidence="1">
    <location>
        <begin position="41"/>
        <end position="54"/>
    </location>
</feature>
<feature type="compositionally biased region" description="Low complexity" evidence="1">
    <location>
        <begin position="1101"/>
        <end position="1119"/>
    </location>
</feature>
<feature type="compositionally biased region" description="Basic and acidic residues" evidence="1">
    <location>
        <begin position="1069"/>
        <end position="1080"/>
    </location>
</feature>
<sequence length="1176" mass="126995">MTVEKRPRRVYSAEQLQRLRGSCSQPKLREAIEELDGEDAELVKDDASPSEHVLRGSKSWAARSYRTRTSGTSLRVPSNKENRSTNDENSRQSSSSQHAPVSAPIIAPALPVLGEIAPNGQLLRPTGPWRLRPSPTPSLKKKKAEAIVKAHGSPQHIRVTAGGRIVPSEQSPLCHPRYGYSAIKTNGGLVKFAPNHPMGKAQWTQATQNGFVAQDVNGRLCQIVNGTILPLNEIDGALRLFLPAPNLNISTHGSCIGPLAQDRVESTNNQQRSTSVSKPVVPADPPLPAQTNALELEYSKLEHELKELDKTEALHGRTMAKTAKDALIGKRRELVSTLDNIRKAIKSIKSVAPAEPPLSPRAVHNHMQPPISPPRNRLPAFLQQRDQPTNEMAMPPFPPNFNEFFGMPQPQFTNGQYGGQSTPSPDAPFNPAYAMPPLFVPPPPFDGSMGPSYPPFTEHPVAANITASQRMQTYGAAAGTDTSRTASHLPQHDGTRSVADLQKVSSPRPSHAVDIKAPKPKSATALKSSLNPMSPAYKPGAGLLKAAGNTNRPAPKSVKDRAPTPLSPLHQLRPQAAANNGTRGSDATISPTKKSPHLHSSSVSSFETADFFPRDTKEYSTRKYAYQDQSEDKENMAPPQPKDGPAALPTTPLSDHADVIARKTAPPSGFKAPAPPPGTPVTADLASTRAQRSTKQTASSTDSRRFDFAILPDRQAHNLSPKTRRQNFVFVEEHPSQYTDQTSSSSPEKMNQRLEELCVTASPVGQIDFTEASTEWIEGYREGLARRPVGSDRQGEFLDGYCAGLLKSKPASIATSTGSPKKLPSRRPSPGLPPSRSSSRLQLDRRQPGVVRPPLEAAIQSFDTLKEAFFAPANENAVLTPAADGPNADELRFNLGAWAKSKAQAGDARAILPAGERGQPGFPFPDRTSSIMHRQGHSSDRGSVPNQRITSMGSGMSSNEAPVLTVPTAAGSIDGSVSNPDANRVNSMTSIDSNLYRQWPGGRVFSPPLEWKSASSIALAAGLATGHMAKTDSEGEHHYPDAYSYMLTRRVDANVPQQQRLFSVTSAHTMEHHSRFKEGSLDSITNPPNSPQPMSPPMSPSPSQNNSPAKSSKKNSPAKVKFEHIAERVGIKVSVVKKEDGSSPTSPAGKRNWRNVWRGGSRKDSSQDESSPAQLN</sequence>
<feature type="region of interest" description="Disordered" evidence="1">
    <location>
        <begin position="625"/>
        <end position="652"/>
    </location>
</feature>
<evidence type="ECO:0000256" key="1">
    <source>
        <dbReference type="SAM" id="MobiDB-lite"/>
    </source>
</evidence>
<organism evidence="2 3">
    <name type="scientific">Extremus antarcticus</name>
    <dbReference type="NCBI Taxonomy" id="702011"/>
    <lineage>
        <taxon>Eukaryota</taxon>
        <taxon>Fungi</taxon>
        <taxon>Dikarya</taxon>
        <taxon>Ascomycota</taxon>
        <taxon>Pezizomycotina</taxon>
        <taxon>Dothideomycetes</taxon>
        <taxon>Dothideomycetidae</taxon>
        <taxon>Mycosphaerellales</taxon>
        <taxon>Extremaceae</taxon>
        <taxon>Extremus</taxon>
    </lineage>
</organism>
<feature type="region of interest" description="Disordered" evidence="1">
    <location>
        <begin position="812"/>
        <end position="850"/>
    </location>
</feature>
<feature type="compositionally biased region" description="Polar residues" evidence="1">
    <location>
        <begin position="266"/>
        <end position="277"/>
    </location>
</feature>
<feature type="compositionally biased region" description="Polar residues" evidence="1">
    <location>
        <begin position="688"/>
        <end position="701"/>
    </location>
</feature>
<feature type="compositionally biased region" description="Basic and acidic residues" evidence="1">
    <location>
        <begin position="78"/>
        <end position="90"/>
    </location>
</feature>
<dbReference type="AlphaFoldDB" id="A0AAJ0GD96"/>
<feature type="region of interest" description="Disordered" evidence="1">
    <location>
        <begin position="475"/>
        <end position="606"/>
    </location>
</feature>